<dbReference type="PIRSF" id="PIRSF016933">
    <property type="entry name" value="PrsW"/>
    <property type="match status" value="1"/>
</dbReference>
<evidence type="ECO:0000256" key="4">
    <source>
        <dbReference type="ARBA" id="ARBA00022475"/>
    </source>
</evidence>
<evidence type="ECO:0000256" key="6">
    <source>
        <dbReference type="ARBA" id="ARBA00022692"/>
    </source>
</evidence>
<name>A0A1E3L544_9BACL</name>
<evidence type="ECO:0000256" key="3">
    <source>
        <dbReference type="ARBA" id="ARBA00018997"/>
    </source>
</evidence>
<organism evidence="13 14">
    <name type="scientific">Paenibacillus nuruki</name>
    <dbReference type="NCBI Taxonomy" id="1886670"/>
    <lineage>
        <taxon>Bacteria</taxon>
        <taxon>Bacillati</taxon>
        <taxon>Bacillota</taxon>
        <taxon>Bacilli</taxon>
        <taxon>Bacillales</taxon>
        <taxon>Paenibacillaceae</taxon>
        <taxon>Paenibacillus</taxon>
    </lineage>
</organism>
<feature type="transmembrane region" description="Helical" evidence="12">
    <location>
        <begin position="100"/>
        <end position="122"/>
    </location>
</feature>
<dbReference type="PANTHER" id="PTHR36844">
    <property type="entry name" value="PROTEASE PRSW"/>
    <property type="match status" value="1"/>
</dbReference>
<proteinExistence type="inferred from homology"/>
<dbReference type="AlphaFoldDB" id="A0A1E3L544"/>
<evidence type="ECO:0000256" key="11">
    <source>
        <dbReference type="PIRNR" id="PIRNR016933"/>
    </source>
</evidence>
<sequence>MSLFSIMMAAIAPGIALLIYFYLKDRYEPEPLHLVIKFFFLGVAIVFPLMIIQRTMVLGLGDSPYVFSFLTSAGVEEFAKWFIIYHILYNHTEFDEPYDGILYTVALSLGFATLENVLYALYNSMSVMSLLLRGLLPVSGHALFGVIMGDYIGKAKFTTTKRKRNIFLALGLILPIFWHGLYDLILHMMSQYWLWYIIPLMIVLWYGGMSKITRASNRSPFRFIKREEEVNL</sequence>
<feature type="transmembrane region" description="Helical" evidence="12">
    <location>
        <begin position="134"/>
        <end position="153"/>
    </location>
</feature>
<dbReference type="InterPro" id="IPR023596">
    <property type="entry name" value="Peptidase_PrsW_arch/bac"/>
</dbReference>
<dbReference type="PATRIC" id="fig|1886670.3.peg.2532"/>
<dbReference type="GO" id="GO:0006508">
    <property type="term" value="P:proteolysis"/>
    <property type="evidence" value="ECO:0007669"/>
    <property type="project" value="UniProtKB-KW"/>
</dbReference>
<keyword evidence="9 11" id="KW-0472">Membrane</keyword>
<feature type="transmembrane region" description="Helical" evidence="12">
    <location>
        <begin position="165"/>
        <end position="186"/>
    </location>
</feature>
<dbReference type="Pfam" id="PF13367">
    <property type="entry name" value="PrsW-protease"/>
    <property type="match status" value="1"/>
</dbReference>
<comment type="function">
    <text evidence="11">Involved in the degradation of specific anti-sigma factors.</text>
</comment>
<evidence type="ECO:0000256" key="12">
    <source>
        <dbReference type="SAM" id="Phobius"/>
    </source>
</evidence>
<comment type="similarity">
    <text evidence="2 11">Belongs to the protease PrsW family.</text>
</comment>
<evidence type="ECO:0000256" key="2">
    <source>
        <dbReference type="ARBA" id="ARBA00009165"/>
    </source>
</evidence>
<dbReference type="InterPro" id="IPR026898">
    <property type="entry name" value="PrsW"/>
</dbReference>
<feature type="transmembrane region" description="Helical" evidence="12">
    <location>
        <begin position="192"/>
        <end position="209"/>
    </location>
</feature>
<evidence type="ECO:0000313" key="14">
    <source>
        <dbReference type="Proteomes" id="UP000094578"/>
    </source>
</evidence>
<dbReference type="GO" id="GO:0005886">
    <property type="term" value="C:plasma membrane"/>
    <property type="evidence" value="ECO:0007669"/>
    <property type="project" value="UniProtKB-SubCell"/>
</dbReference>
<keyword evidence="5 11" id="KW-0645">Protease</keyword>
<protein>
    <recommendedName>
        <fullName evidence="3 11">Protease PrsW</fullName>
        <ecNumber evidence="11">3.4.-.-</ecNumber>
    </recommendedName>
    <alternativeName>
        <fullName evidence="10 11">Protease responsible for activating sigma-W</fullName>
    </alternativeName>
</protein>
<comment type="caution">
    <text evidence="13">The sequence shown here is derived from an EMBL/GenBank/DDBJ whole genome shotgun (WGS) entry which is preliminary data.</text>
</comment>
<feature type="transmembrane region" description="Helical" evidence="12">
    <location>
        <begin position="35"/>
        <end position="53"/>
    </location>
</feature>
<keyword evidence="7 11" id="KW-0378">Hydrolase</keyword>
<evidence type="ECO:0000256" key="5">
    <source>
        <dbReference type="ARBA" id="ARBA00022670"/>
    </source>
</evidence>
<keyword evidence="14" id="KW-1185">Reference proteome</keyword>
<dbReference type="Proteomes" id="UP000094578">
    <property type="component" value="Unassembled WGS sequence"/>
</dbReference>
<evidence type="ECO:0000256" key="7">
    <source>
        <dbReference type="ARBA" id="ARBA00022801"/>
    </source>
</evidence>
<accession>A0A1E3L544</accession>
<feature type="transmembrane region" description="Helical" evidence="12">
    <location>
        <begin position="65"/>
        <end position="88"/>
    </location>
</feature>
<evidence type="ECO:0000256" key="9">
    <source>
        <dbReference type="ARBA" id="ARBA00023136"/>
    </source>
</evidence>
<dbReference type="EC" id="3.4.-.-" evidence="11"/>
<dbReference type="NCBIfam" id="NF033739">
    <property type="entry name" value="intramemb_PrsW"/>
    <property type="match status" value="1"/>
</dbReference>
<dbReference type="EMBL" id="MDER01000043">
    <property type="protein sequence ID" value="ODP28070.1"/>
    <property type="molecule type" value="Genomic_DNA"/>
</dbReference>
<evidence type="ECO:0000256" key="1">
    <source>
        <dbReference type="ARBA" id="ARBA00004651"/>
    </source>
</evidence>
<evidence type="ECO:0000256" key="10">
    <source>
        <dbReference type="ARBA" id="ARBA00030345"/>
    </source>
</evidence>
<dbReference type="RefSeq" id="WP_069327900.1">
    <property type="nucleotide sequence ID" value="NZ_MDER01000043.1"/>
</dbReference>
<comment type="subcellular location">
    <subcellularLocation>
        <location evidence="1">Cell membrane</location>
        <topology evidence="1">Multi-pass membrane protein</topology>
    </subcellularLocation>
</comment>
<evidence type="ECO:0000313" key="13">
    <source>
        <dbReference type="EMBL" id="ODP28070.1"/>
    </source>
</evidence>
<dbReference type="PANTHER" id="PTHR36844:SF1">
    <property type="entry name" value="PROTEASE PRSW"/>
    <property type="match status" value="1"/>
</dbReference>
<keyword evidence="6 12" id="KW-0812">Transmembrane</keyword>
<feature type="transmembrane region" description="Helical" evidence="12">
    <location>
        <begin position="6"/>
        <end position="23"/>
    </location>
</feature>
<gene>
    <name evidence="13" type="ORF">PTI45_02488</name>
</gene>
<dbReference type="STRING" id="1886670.PTI45_02488"/>
<evidence type="ECO:0000256" key="8">
    <source>
        <dbReference type="ARBA" id="ARBA00022989"/>
    </source>
</evidence>
<reference evidence="13 14" key="1">
    <citation type="submission" date="2016-08" db="EMBL/GenBank/DDBJ databases">
        <title>Genome sequencing of Paenibacillus sp. TI45-13ar, isolated from Korean traditional nuruk.</title>
        <authorList>
            <person name="Kim S.-J."/>
        </authorList>
    </citation>
    <scope>NUCLEOTIDE SEQUENCE [LARGE SCALE GENOMIC DNA]</scope>
    <source>
        <strain evidence="13 14">TI45-13ar</strain>
    </source>
</reference>
<keyword evidence="4 11" id="KW-1003">Cell membrane</keyword>
<dbReference type="GO" id="GO:0008233">
    <property type="term" value="F:peptidase activity"/>
    <property type="evidence" value="ECO:0007669"/>
    <property type="project" value="UniProtKB-KW"/>
</dbReference>
<keyword evidence="8 12" id="KW-1133">Transmembrane helix</keyword>